<feature type="domain" description="Thioesterase" evidence="3">
    <location>
        <begin position="80"/>
        <end position="148"/>
    </location>
</feature>
<evidence type="ECO:0000313" key="4">
    <source>
        <dbReference type="EMBL" id="PWY98007.1"/>
    </source>
</evidence>
<dbReference type="InterPro" id="IPR003736">
    <property type="entry name" value="PAAI_dom"/>
</dbReference>
<dbReference type="EMBL" id="KZ819200">
    <property type="protein sequence ID" value="PWY98007.1"/>
    <property type="molecule type" value="Genomic_DNA"/>
</dbReference>
<keyword evidence="2" id="KW-0378">Hydrolase</keyword>
<dbReference type="InParanoid" id="A0A317XJJ3"/>
<dbReference type="NCBIfam" id="TIGR00369">
    <property type="entry name" value="unchar_dom_1"/>
    <property type="match status" value="1"/>
</dbReference>
<evidence type="ECO:0000256" key="1">
    <source>
        <dbReference type="ARBA" id="ARBA00008324"/>
    </source>
</evidence>
<dbReference type="AlphaFoldDB" id="A0A317XJJ3"/>
<dbReference type="InterPro" id="IPR006683">
    <property type="entry name" value="Thioestr_dom"/>
</dbReference>
<evidence type="ECO:0000256" key="2">
    <source>
        <dbReference type="ARBA" id="ARBA00022801"/>
    </source>
</evidence>
<dbReference type="SUPFAM" id="SSF54637">
    <property type="entry name" value="Thioesterase/thiol ester dehydrase-isomerase"/>
    <property type="match status" value="1"/>
</dbReference>
<dbReference type="CDD" id="cd03443">
    <property type="entry name" value="PaaI_thioesterase"/>
    <property type="match status" value="1"/>
</dbReference>
<dbReference type="InterPro" id="IPR039298">
    <property type="entry name" value="ACOT13"/>
</dbReference>
<dbReference type="InterPro" id="IPR029069">
    <property type="entry name" value="HotDog_dom_sf"/>
</dbReference>
<accession>A0A317XJJ3</accession>
<sequence length="198" mass="20529">MTPVATQVVRSAKVVAGGASGGGGKGKGACLAFVRRICGEFQVGSGHDSVVLPQLRVESARPGQITASMVISRTNLNRLGSLHGGCIASLTDTIGSLAIASKGFYSTGVSTDINTTYVKSGGTEGDTVLLQGDLISIGKTLAFTRIQLLHPVSNAVLAYGSHTKFIGKCHGHPENVTFDPTGDVIVQGKQPHEWENVD</sequence>
<evidence type="ECO:0000313" key="5">
    <source>
        <dbReference type="Proteomes" id="UP000246740"/>
    </source>
</evidence>
<protein>
    <recommendedName>
        <fullName evidence="3">Thioesterase domain-containing protein</fullName>
    </recommendedName>
</protein>
<comment type="similarity">
    <text evidence="1">Belongs to the thioesterase PaaI family.</text>
</comment>
<dbReference type="OrthoDB" id="46529at2759"/>
<name>A0A317XJJ3_9BASI</name>
<dbReference type="FunCoup" id="A0A317XJJ3">
    <property type="interactions" value="59"/>
</dbReference>
<dbReference type="GO" id="GO:0047617">
    <property type="term" value="F:fatty acyl-CoA hydrolase activity"/>
    <property type="evidence" value="ECO:0007669"/>
    <property type="project" value="InterPro"/>
</dbReference>
<organism evidence="4 5">
    <name type="scientific">Testicularia cyperi</name>
    <dbReference type="NCBI Taxonomy" id="1882483"/>
    <lineage>
        <taxon>Eukaryota</taxon>
        <taxon>Fungi</taxon>
        <taxon>Dikarya</taxon>
        <taxon>Basidiomycota</taxon>
        <taxon>Ustilaginomycotina</taxon>
        <taxon>Ustilaginomycetes</taxon>
        <taxon>Ustilaginales</taxon>
        <taxon>Anthracoideaceae</taxon>
        <taxon>Testicularia</taxon>
    </lineage>
</organism>
<dbReference type="FunFam" id="3.10.129.10:FF:000033">
    <property type="entry name" value="acyl-coenzyme A thioesterase 13"/>
    <property type="match status" value="1"/>
</dbReference>
<dbReference type="Gene3D" id="3.10.129.10">
    <property type="entry name" value="Hotdog Thioesterase"/>
    <property type="match status" value="1"/>
</dbReference>
<gene>
    <name evidence="4" type="ORF">BCV70DRAFT_221081</name>
</gene>
<dbReference type="PANTHER" id="PTHR21660">
    <property type="entry name" value="THIOESTERASE SUPERFAMILY MEMBER-RELATED"/>
    <property type="match status" value="1"/>
</dbReference>
<dbReference type="STRING" id="1882483.A0A317XJJ3"/>
<keyword evidence="5" id="KW-1185">Reference proteome</keyword>
<dbReference type="Pfam" id="PF03061">
    <property type="entry name" value="4HBT"/>
    <property type="match status" value="1"/>
</dbReference>
<proteinExistence type="inferred from homology"/>
<reference evidence="4 5" key="1">
    <citation type="journal article" date="2018" name="Mol. Biol. Evol.">
        <title>Broad Genomic Sampling Reveals a Smut Pathogenic Ancestry of the Fungal Clade Ustilaginomycotina.</title>
        <authorList>
            <person name="Kijpornyongpan T."/>
            <person name="Mondo S.J."/>
            <person name="Barry K."/>
            <person name="Sandor L."/>
            <person name="Lee J."/>
            <person name="Lipzen A."/>
            <person name="Pangilinan J."/>
            <person name="LaButti K."/>
            <person name="Hainaut M."/>
            <person name="Henrissat B."/>
            <person name="Grigoriev I.V."/>
            <person name="Spatafora J.W."/>
            <person name="Aime M.C."/>
        </authorList>
    </citation>
    <scope>NUCLEOTIDE SEQUENCE [LARGE SCALE GENOMIC DNA]</scope>
    <source>
        <strain evidence="4 5">MCA 3645</strain>
    </source>
</reference>
<dbReference type="Proteomes" id="UP000246740">
    <property type="component" value="Unassembled WGS sequence"/>
</dbReference>
<dbReference type="PANTHER" id="PTHR21660:SF1">
    <property type="entry name" value="ACYL-COENZYME A THIOESTERASE 13"/>
    <property type="match status" value="1"/>
</dbReference>
<evidence type="ECO:0000259" key="3">
    <source>
        <dbReference type="Pfam" id="PF03061"/>
    </source>
</evidence>